<dbReference type="PROSITE" id="PS51845">
    <property type="entry name" value="PDEASE_I_2"/>
    <property type="match status" value="1"/>
</dbReference>
<dbReference type="InterPro" id="IPR023174">
    <property type="entry name" value="PDEase_CS"/>
</dbReference>
<dbReference type="InterPro" id="IPR036971">
    <property type="entry name" value="PDEase_catalytic_dom_sf"/>
</dbReference>
<dbReference type="OMA" id="YHCHART"/>
<dbReference type="GO" id="GO:0046872">
    <property type="term" value="F:metal ion binding"/>
    <property type="evidence" value="ECO:0007669"/>
    <property type="project" value="UniProtKB-KW"/>
</dbReference>
<dbReference type="InterPro" id="IPR023088">
    <property type="entry name" value="PDEase"/>
</dbReference>
<evidence type="ECO:0000256" key="2">
    <source>
        <dbReference type="ARBA" id="ARBA00022801"/>
    </source>
</evidence>
<dbReference type="OrthoDB" id="546632at2759"/>
<dbReference type="AlphaFoldDB" id="X6NDW5"/>
<dbReference type="SUPFAM" id="SSF109604">
    <property type="entry name" value="HD-domain/PDEase-like"/>
    <property type="match status" value="1"/>
</dbReference>
<feature type="binding site" evidence="3">
    <location>
        <position position="36"/>
    </location>
    <ligand>
        <name>Zn(2+)</name>
        <dbReference type="ChEBI" id="CHEBI:29105"/>
        <label>1</label>
    </ligand>
</feature>
<comment type="caution">
    <text evidence="5">The sequence shown here is derived from an EMBL/GenBank/DDBJ whole genome shotgun (WGS) entry which is preliminary data.</text>
</comment>
<organism evidence="5 6">
    <name type="scientific">Reticulomyxa filosa</name>
    <dbReference type="NCBI Taxonomy" id="46433"/>
    <lineage>
        <taxon>Eukaryota</taxon>
        <taxon>Sar</taxon>
        <taxon>Rhizaria</taxon>
        <taxon>Retaria</taxon>
        <taxon>Foraminifera</taxon>
        <taxon>Monothalamids</taxon>
        <taxon>Reticulomyxidae</taxon>
        <taxon>Reticulomyxa</taxon>
    </lineage>
</organism>
<dbReference type="EMBL" id="ASPP01009867">
    <property type="protein sequence ID" value="ETO23537.1"/>
    <property type="molecule type" value="Genomic_DNA"/>
</dbReference>
<feature type="non-terminal residue" evidence="5">
    <location>
        <position position="1"/>
    </location>
</feature>
<evidence type="ECO:0000256" key="3">
    <source>
        <dbReference type="PIRSR" id="PIRSR623088-3"/>
    </source>
</evidence>
<dbReference type="Pfam" id="PF00233">
    <property type="entry name" value="PDEase_I"/>
    <property type="match status" value="1"/>
</dbReference>
<evidence type="ECO:0000313" key="6">
    <source>
        <dbReference type="Proteomes" id="UP000023152"/>
    </source>
</evidence>
<dbReference type="GO" id="GO:0007165">
    <property type="term" value="P:signal transduction"/>
    <property type="evidence" value="ECO:0007669"/>
    <property type="project" value="InterPro"/>
</dbReference>
<feature type="binding site" evidence="3">
    <location>
        <position position="36"/>
    </location>
    <ligand>
        <name>Zn(2+)</name>
        <dbReference type="ChEBI" id="CHEBI:29105"/>
        <label>2</label>
    </ligand>
</feature>
<dbReference type="InterPro" id="IPR003607">
    <property type="entry name" value="HD/PDEase_dom"/>
</dbReference>
<dbReference type="CDD" id="cd00077">
    <property type="entry name" value="HDc"/>
    <property type="match status" value="1"/>
</dbReference>
<dbReference type="Proteomes" id="UP000023152">
    <property type="component" value="Unassembled WGS sequence"/>
</dbReference>
<protein>
    <submittedName>
        <fullName evidence="5">3'5'-cyclic nucleotide phosphodiesterase family protein</fullName>
    </submittedName>
</protein>
<evidence type="ECO:0000313" key="5">
    <source>
        <dbReference type="EMBL" id="ETO23537.1"/>
    </source>
</evidence>
<dbReference type="Gene3D" id="1.10.1300.10">
    <property type="entry name" value="3'5'-cyclic nucleotide phosphodiesterase, catalytic domain"/>
    <property type="match status" value="1"/>
</dbReference>
<keyword evidence="2" id="KW-0378">Hydrolase</keyword>
<feature type="binding site" evidence="3">
    <location>
        <position position="146"/>
    </location>
    <ligand>
        <name>Zn(2+)</name>
        <dbReference type="ChEBI" id="CHEBI:29105"/>
        <label>1</label>
    </ligand>
</feature>
<keyword evidence="6" id="KW-1185">Reference proteome</keyword>
<sequence>SMLKVALFAKKKIDRMAKYFSSLDVFTTFISALCHDVEHPGLTNAYHINSQSDLALRYNDQSVLENHHAHIAALLMKKPNCDILSGLTSEQRKKFRKTMISTILQTDMSVHQSIVAKFQNFLRQSEEFLGDDCKQFLVESLVHLGDLSNPVMDWPMSFEWARRVIQEFYHQSLREKYQGLPVAGMEDKQPQSVSKVQTGFIDFIVTPLWKSACTLVPELDDRFEILQVNRQNWVEYGETAMCPPPVSKQC</sequence>
<dbReference type="GO" id="GO:0004114">
    <property type="term" value="F:3',5'-cyclic-nucleotide phosphodiesterase activity"/>
    <property type="evidence" value="ECO:0007669"/>
    <property type="project" value="InterPro"/>
</dbReference>
<evidence type="ECO:0000256" key="1">
    <source>
        <dbReference type="ARBA" id="ARBA00022723"/>
    </source>
</evidence>
<accession>X6NDW5</accession>
<feature type="domain" description="PDEase" evidence="4">
    <location>
        <begin position="1"/>
        <end position="240"/>
    </location>
</feature>
<dbReference type="InterPro" id="IPR002073">
    <property type="entry name" value="PDEase_catalytic_dom"/>
</dbReference>
<feature type="binding site" evidence="3">
    <location>
        <position position="35"/>
    </location>
    <ligand>
        <name>Zn(2+)</name>
        <dbReference type="ChEBI" id="CHEBI:29105"/>
        <label>1</label>
    </ligand>
</feature>
<dbReference type="PANTHER" id="PTHR11347">
    <property type="entry name" value="CYCLIC NUCLEOTIDE PHOSPHODIESTERASE"/>
    <property type="match status" value="1"/>
</dbReference>
<reference evidence="5 6" key="1">
    <citation type="journal article" date="2013" name="Curr. Biol.">
        <title>The Genome of the Foraminiferan Reticulomyxa filosa.</title>
        <authorList>
            <person name="Glockner G."/>
            <person name="Hulsmann N."/>
            <person name="Schleicher M."/>
            <person name="Noegel A.A."/>
            <person name="Eichinger L."/>
            <person name="Gallinger C."/>
            <person name="Pawlowski J."/>
            <person name="Sierra R."/>
            <person name="Euteneuer U."/>
            <person name="Pillet L."/>
            <person name="Moustafa A."/>
            <person name="Platzer M."/>
            <person name="Groth M."/>
            <person name="Szafranski K."/>
            <person name="Schliwa M."/>
        </authorList>
    </citation>
    <scope>NUCLEOTIDE SEQUENCE [LARGE SCALE GENOMIC DNA]</scope>
</reference>
<gene>
    <name evidence="5" type="ORF">RFI_13634</name>
</gene>
<proteinExistence type="predicted"/>
<dbReference type="PROSITE" id="PS00126">
    <property type="entry name" value="PDEASE_I_1"/>
    <property type="match status" value="1"/>
</dbReference>
<dbReference type="PRINTS" id="PR00387">
    <property type="entry name" value="PDIESTERASE1"/>
</dbReference>
<name>X6NDW5_RETFI</name>
<evidence type="ECO:0000259" key="4">
    <source>
        <dbReference type="PROSITE" id="PS51845"/>
    </source>
</evidence>
<keyword evidence="1 3" id="KW-0479">Metal-binding</keyword>